<protein>
    <submittedName>
        <fullName evidence="1">Uncharacterized protein</fullName>
    </submittedName>
</protein>
<reference evidence="1 2" key="1">
    <citation type="submission" date="2014-08" db="EMBL/GenBank/DDBJ databases">
        <authorList>
            <person name="Moulin Lionel"/>
        </authorList>
    </citation>
    <scope>NUCLEOTIDE SEQUENCE [LARGE SCALE GENOMIC DNA]</scope>
</reference>
<dbReference type="Proteomes" id="UP000046373">
    <property type="component" value="Unassembled WGS sequence"/>
</dbReference>
<proteinExistence type="predicted"/>
<accession>A0A090GKA0</accession>
<sequence length="67" mass="7137">MSGNQKDDPNPRFGELGGGMHATIVDWIATAADAQAIASAMDERKVAVQSLCSHPTIHGVDEFNQNN</sequence>
<name>A0A090GKA0_MESPL</name>
<evidence type="ECO:0000313" key="1">
    <source>
        <dbReference type="EMBL" id="CDX35062.1"/>
    </source>
</evidence>
<organism evidence="1 2">
    <name type="scientific">Mesorhizobium plurifarium</name>
    <dbReference type="NCBI Taxonomy" id="69974"/>
    <lineage>
        <taxon>Bacteria</taxon>
        <taxon>Pseudomonadati</taxon>
        <taxon>Pseudomonadota</taxon>
        <taxon>Alphaproteobacteria</taxon>
        <taxon>Hyphomicrobiales</taxon>
        <taxon>Phyllobacteriaceae</taxon>
        <taxon>Mesorhizobium</taxon>
    </lineage>
</organism>
<dbReference type="AlphaFoldDB" id="A0A090GKA0"/>
<evidence type="ECO:0000313" key="2">
    <source>
        <dbReference type="Proteomes" id="UP000046373"/>
    </source>
</evidence>
<gene>
    <name evidence="1" type="ORF">MPLDJ20_20047</name>
</gene>
<dbReference type="EMBL" id="CCNB01000012">
    <property type="protein sequence ID" value="CDX35062.1"/>
    <property type="molecule type" value="Genomic_DNA"/>
</dbReference>